<dbReference type="HAMAP" id="MF_00096">
    <property type="entry name" value="MutS"/>
    <property type="match status" value="1"/>
</dbReference>
<dbReference type="SUPFAM" id="SSF52540">
    <property type="entry name" value="P-loop containing nucleoside triphosphate hydrolases"/>
    <property type="match status" value="1"/>
</dbReference>
<feature type="binding site" evidence="9">
    <location>
        <begin position="610"/>
        <end position="617"/>
    </location>
    <ligand>
        <name>ATP</name>
        <dbReference type="ChEBI" id="CHEBI:30616"/>
    </ligand>
</feature>
<dbReference type="SMART" id="SM00534">
    <property type="entry name" value="MUTSac"/>
    <property type="match status" value="1"/>
</dbReference>
<dbReference type="PIRSF" id="PIRSF037677">
    <property type="entry name" value="DNA_mis_repair_Msh6"/>
    <property type="match status" value="1"/>
</dbReference>
<dbReference type="KEGG" id="elv:FNIIJ_264"/>
<dbReference type="GO" id="GO:0030983">
    <property type="term" value="F:mismatched DNA binding"/>
    <property type="evidence" value="ECO:0007669"/>
    <property type="project" value="InterPro"/>
</dbReference>
<evidence type="ECO:0000256" key="2">
    <source>
        <dbReference type="ARBA" id="ARBA00021982"/>
    </source>
</evidence>
<keyword evidence="7 9" id="KW-0234">DNA repair</keyword>
<protein>
    <recommendedName>
        <fullName evidence="2 9">DNA mismatch repair protein MutS</fullName>
    </recommendedName>
</protein>
<dbReference type="InterPro" id="IPR007861">
    <property type="entry name" value="DNA_mismatch_repair_MutS_clamp"/>
</dbReference>
<dbReference type="GO" id="GO:0005829">
    <property type="term" value="C:cytosol"/>
    <property type="evidence" value="ECO:0007669"/>
    <property type="project" value="TreeGrafter"/>
</dbReference>
<dbReference type="InterPro" id="IPR005748">
    <property type="entry name" value="DNA_mismatch_repair_MutS"/>
</dbReference>
<dbReference type="SMART" id="SM00533">
    <property type="entry name" value="MUTSd"/>
    <property type="match status" value="1"/>
</dbReference>
<dbReference type="InterPro" id="IPR007696">
    <property type="entry name" value="DNA_mismatch_repair_MutS_core"/>
</dbReference>
<dbReference type="Pfam" id="PF05192">
    <property type="entry name" value="MutS_III"/>
    <property type="match status" value="1"/>
</dbReference>
<dbReference type="GO" id="GO:0005524">
    <property type="term" value="F:ATP binding"/>
    <property type="evidence" value="ECO:0007669"/>
    <property type="project" value="UniProtKB-UniRule"/>
</dbReference>
<evidence type="ECO:0000256" key="6">
    <source>
        <dbReference type="ARBA" id="ARBA00023125"/>
    </source>
</evidence>
<evidence type="ECO:0000259" key="11">
    <source>
        <dbReference type="PROSITE" id="PS00486"/>
    </source>
</evidence>
<dbReference type="InterPro" id="IPR007695">
    <property type="entry name" value="DNA_mismatch_repair_MutS-lik_N"/>
</dbReference>
<dbReference type="Proteomes" id="UP000027148">
    <property type="component" value="Chromosome"/>
</dbReference>
<dbReference type="Gene3D" id="1.10.1420.10">
    <property type="match status" value="2"/>
</dbReference>
<evidence type="ECO:0000256" key="8">
    <source>
        <dbReference type="ARBA" id="ARBA00024647"/>
    </source>
</evidence>
<sequence>MRQYTEIKSLYPDALLLFRVGDFYETFDEDAIKCSKTLNIVLTKRFKGSSSETKLAGFPYHALDNYLPKLVLAGFRVAICDQIEDPKDPKTTKKLVKRGVISLITPGVVLNDGILPKCSNNFLAVIHFNNETAGLAILDISTGEFLVTENNLQSIYQIIHRFSPSEIIYQKNKKYEFEKFIKKEYFTSSMEEWAFKYSSAYEKLIQHFKTHSLKGFGIEHLKNAIIAAGAALFYLEITHNTKISHLSSISRIDEEQYVWLDDFTVRSLEIFHSNNPNGISLFDVLNRTLTPMGARLLKRWMMFPLKELSAIQSRHDLLETFIMFPDLSSKLIEIFCSLNDIERLISKVSTEKINPRELMNLCLSLDSFDTIKKILSTYQNNLLKEIGKSFPNFRILYNHISKALHEDPPQQIGKGNIIAEFFSKELDELRYLVSSGKDYLHQICKRERIRTGIQSLKISFNKIFGFYIEIRNIHKNNIPKNWIRKQTLSNSERYITEELHEYEMRILGAEEKIITLEKNLFQELVAFVGEYIESLQKASKLIAYLDVILSFTKNSQESNYVRPVMDRSKNIFIEKGRHPVIEKHLPIGVSYIPNDLSLNSAYSQIFIITGPNMSGKSAFLRQTALIVLMAQIGSYVPAKRAQLGLVDKIFSRVGAYDNLSLGESTFMVEMNETAKILNNLSKRSLIILDEVGRGTSNSDGISLAWSVIEYLYKHSTRPKTLFATHYPELNEMSVYFQRIKNYTILVKELDEKIIFMYQLLPGNSTHSLGIYVAKMSGMPNMVISRAKQLLKHIEKFNLIKIFQKKYDPFNR</sequence>
<dbReference type="NCBIfam" id="NF003810">
    <property type="entry name" value="PRK05399.1"/>
    <property type="match status" value="1"/>
</dbReference>
<keyword evidence="6 9" id="KW-0238">DNA-binding</keyword>
<evidence type="ECO:0000256" key="4">
    <source>
        <dbReference type="ARBA" id="ARBA00022763"/>
    </source>
</evidence>
<feature type="domain" description="DNA mismatch repair proteins mutS family" evidence="11">
    <location>
        <begin position="684"/>
        <end position="700"/>
    </location>
</feature>
<dbReference type="GO" id="GO:0003684">
    <property type="term" value="F:damaged DNA binding"/>
    <property type="evidence" value="ECO:0007669"/>
    <property type="project" value="UniProtKB-UniRule"/>
</dbReference>
<comment type="similarity">
    <text evidence="1 9 10">Belongs to the DNA mismatch repair MutS family.</text>
</comment>
<dbReference type="Pfam" id="PF01624">
    <property type="entry name" value="MutS_I"/>
    <property type="match status" value="1"/>
</dbReference>
<dbReference type="SUPFAM" id="SSF48334">
    <property type="entry name" value="DNA repair protein MutS, domain III"/>
    <property type="match status" value="1"/>
</dbReference>
<dbReference type="Gene3D" id="3.40.1170.10">
    <property type="entry name" value="DNA repair protein MutS, domain I"/>
    <property type="match status" value="1"/>
</dbReference>
<dbReference type="PANTHER" id="PTHR11361:SF34">
    <property type="entry name" value="DNA MISMATCH REPAIR PROTEIN MSH1, MITOCHONDRIAL"/>
    <property type="match status" value="1"/>
</dbReference>
<evidence type="ECO:0000256" key="7">
    <source>
        <dbReference type="ARBA" id="ARBA00023204"/>
    </source>
</evidence>
<evidence type="ECO:0000313" key="12">
    <source>
        <dbReference type="EMBL" id="AID37514.1"/>
    </source>
</evidence>
<name>A0A068DSZ9_9FLAO</name>
<keyword evidence="13" id="KW-1185">Reference proteome</keyword>
<dbReference type="EMBL" id="CP006873">
    <property type="protein sequence ID" value="AID37514.1"/>
    <property type="molecule type" value="Genomic_DNA"/>
</dbReference>
<dbReference type="InterPro" id="IPR036678">
    <property type="entry name" value="MutS_con_dom_sf"/>
</dbReference>
<dbReference type="GO" id="GO:0006298">
    <property type="term" value="P:mismatch repair"/>
    <property type="evidence" value="ECO:0007669"/>
    <property type="project" value="UniProtKB-UniRule"/>
</dbReference>
<keyword evidence="5 9" id="KW-0067">ATP-binding</keyword>
<dbReference type="Pfam" id="PF05190">
    <property type="entry name" value="MutS_IV"/>
    <property type="match status" value="1"/>
</dbReference>
<comment type="function">
    <text evidence="8 9">This protein is involved in the repair of mismatches in DNA. It is possible that it carries out the mismatch recognition step. This protein has a weak ATPase activity.</text>
</comment>
<evidence type="ECO:0000256" key="3">
    <source>
        <dbReference type="ARBA" id="ARBA00022741"/>
    </source>
</evidence>
<organism evidence="12 13">
    <name type="scientific">Candidatus Walczuchella monophlebidarum</name>
    <dbReference type="NCBI Taxonomy" id="1415657"/>
    <lineage>
        <taxon>Bacteria</taxon>
        <taxon>Pseudomonadati</taxon>
        <taxon>Bacteroidota</taxon>
        <taxon>Flavobacteriia</taxon>
        <taxon>Flavobacteriales</taxon>
        <taxon>Candidatus Walczuchella</taxon>
    </lineage>
</organism>
<dbReference type="InterPro" id="IPR016151">
    <property type="entry name" value="DNA_mismatch_repair_MutS_N"/>
</dbReference>
<dbReference type="STRING" id="1415657.FNIIJ_264"/>
<dbReference type="InterPro" id="IPR007860">
    <property type="entry name" value="DNA_mmatch_repair_MutS_con_dom"/>
</dbReference>
<proteinExistence type="inferred from homology"/>
<dbReference type="InterPro" id="IPR017261">
    <property type="entry name" value="DNA_mismatch_repair_MutS/MSH"/>
</dbReference>
<dbReference type="InterPro" id="IPR027417">
    <property type="entry name" value="P-loop_NTPase"/>
</dbReference>
<dbReference type="PROSITE" id="PS00486">
    <property type="entry name" value="DNA_MISMATCH_REPAIR_2"/>
    <property type="match status" value="1"/>
</dbReference>
<gene>
    <name evidence="9 12" type="primary">mutS</name>
    <name evidence="12" type="ORF">FNIIJ_264</name>
</gene>
<evidence type="ECO:0000256" key="9">
    <source>
        <dbReference type="HAMAP-Rule" id="MF_00096"/>
    </source>
</evidence>
<evidence type="ECO:0000313" key="13">
    <source>
        <dbReference type="Proteomes" id="UP000027148"/>
    </source>
</evidence>
<evidence type="ECO:0000256" key="1">
    <source>
        <dbReference type="ARBA" id="ARBA00006271"/>
    </source>
</evidence>
<accession>A0A068DSZ9</accession>
<keyword evidence="3 9" id="KW-0547">Nucleotide-binding</keyword>
<evidence type="ECO:0000256" key="10">
    <source>
        <dbReference type="RuleBase" id="RU003756"/>
    </source>
</evidence>
<reference evidence="12 13" key="1">
    <citation type="journal article" date="2014" name="Genome Biol. Evol.">
        <title>Genome sequence of "Candidatus Walczuchella monophlebidarum" the flavobacterial endosymbiont of Llaveia axin axin (Hemiptera: Coccoidea: Monophlebidae).</title>
        <authorList>
            <person name="Rosas-Perez T."/>
            <person name="Rosenblueth M."/>
            <person name="Rincon-Rosales R."/>
            <person name="Mora J."/>
            <person name="Martinez-Romero E."/>
        </authorList>
    </citation>
    <scope>NUCLEOTIDE SEQUENCE [LARGE SCALE GENOMIC DNA]</scope>
    <source>
        <strain evidence="12">FNIIJ</strain>
    </source>
</reference>
<dbReference type="AlphaFoldDB" id="A0A068DSZ9"/>
<dbReference type="RefSeq" id="WP_316929434.1">
    <property type="nucleotide sequence ID" value="NZ_CP006873.1"/>
</dbReference>
<dbReference type="FunFam" id="3.40.50.300:FF:000870">
    <property type="entry name" value="MutS protein homolog 4"/>
    <property type="match status" value="1"/>
</dbReference>
<dbReference type="Pfam" id="PF00488">
    <property type="entry name" value="MutS_V"/>
    <property type="match status" value="1"/>
</dbReference>
<dbReference type="NCBIfam" id="TIGR01070">
    <property type="entry name" value="mutS1"/>
    <property type="match status" value="1"/>
</dbReference>
<dbReference type="Gene3D" id="3.30.420.110">
    <property type="entry name" value="MutS, connector domain"/>
    <property type="match status" value="1"/>
</dbReference>
<dbReference type="SUPFAM" id="SSF55271">
    <property type="entry name" value="DNA repair protein MutS, domain I"/>
    <property type="match status" value="1"/>
</dbReference>
<keyword evidence="4 9" id="KW-0227">DNA damage</keyword>
<dbReference type="PANTHER" id="PTHR11361">
    <property type="entry name" value="DNA MISMATCH REPAIR PROTEIN MUTS FAMILY MEMBER"/>
    <property type="match status" value="1"/>
</dbReference>
<dbReference type="InterPro" id="IPR036187">
    <property type="entry name" value="DNA_mismatch_repair_MutS_sf"/>
</dbReference>
<dbReference type="GO" id="GO:0140664">
    <property type="term" value="F:ATP-dependent DNA damage sensor activity"/>
    <property type="evidence" value="ECO:0007669"/>
    <property type="project" value="InterPro"/>
</dbReference>
<evidence type="ECO:0000256" key="5">
    <source>
        <dbReference type="ARBA" id="ARBA00022840"/>
    </source>
</evidence>
<dbReference type="InterPro" id="IPR045076">
    <property type="entry name" value="MutS"/>
</dbReference>
<dbReference type="InterPro" id="IPR000432">
    <property type="entry name" value="DNA_mismatch_repair_MutS_C"/>
</dbReference>
<dbReference type="HOGENOM" id="CLU_002472_3_1_10"/>
<dbReference type="Pfam" id="PF05188">
    <property type="entry name" value="MutS_II"/>
    <property type="match status" value="1"/>
</dbReference>
<dbReference type="Gene3D" id="3.40.50.300">
    <property type="entry name" value="P-loop containing nucleotide triphosphate hydrolases"/>
    <property type="match status" value="1"/>
</dbReference>
<dbReference type="SUPFAM" id="SSF53150">
    <property type="entry name" value="DNA repair protein MutS, domain II"/>
    <property type="match status" value="1"/>
</dbReference>